<feature type="signal peptide" evidence="1">
    <location>
        <begin position="1"/>
        <end position="18"/>
    </location>
</feature>
<evidence type="ECO:0000313" key="3">
    <source>
        <dbReference type="Proteomes" id="UP001576780"/>
    </source>
</evidence>
<feature type="chain" id="PRO_5046319073" evidence="1">
    <location>
        <begin position="19"/>
        <end position="359"/>
    </location>
</feature>
<protein>
    <submittedName>
        <fullName evidence="2">Uncharacterized protein</fullName>
    </submittedName>
</protein>
<dbReference type="Proteomes" id="UP001576780">
    <property type="component" value="Unassembled WGS sequence"/>
</dbReference>
<sequence>MTLAILASPLTALSPAEAVPAGVPNQPCGTLSNPRPGTLCYTVTPGGGKASAGGSSQEFSTIIQATEPEYVIASVVVEVTSAAGERNGPTVSQISPGGTASIVTVATNKLRELTQIKGELQAKATVLSGPALIEAQAKLSALSEQVRTFEEVVTKTTAAGQDAGKFQVTGSARPRRCGTFNADKCGSWIEYNIYVVRRYVGNPIAAYNRAFAVAEDAKNTINRLIASQSTPSQQPSQPSNSACVTVDSRNGWQHFNLPGSFTRVASISGGWSVDARNYSPVRSGGHTGQDAERLAPYNQYKFDQRFPFGALLMGTGGGTLWVQNPVSFTSGFGAVDMRINDADNALGDNGGTLQVCFGN</sequence>
<proteinExistence type="predicted"/>
<dbReference type="EMBL" id="JBHFNT010000241">
    <property type="protein sequence ID" value="MFB2838224.1"/>
    <property type="molecule type" value="Genomic_DNA"/>
</dbReference>
<keyword evidence="3" id="KW-1185">Reference proteome</keyword>
<accession>A0ABV4WSZ1</accession>
<keyword evidence="1" id="KW-0732">Signal</keyword>
<comment type="caution">
    <text evidence="2">The sequence shown here is derived from an EMBL/GenBank/DDBJ whole genome shotgun (WGS) entry which is preliminary data.</text>
</comment>
<evidence type="ECO:0000256" key="1">
    <source>
        <dbReference type="SAM" id="SignalP"/>
    </source>
</evidence>
<gene>
    <name evidence="2" type="ORF">ACE1CA_27315</name>
</gene>
<name>A0ABV4WSZ1_9CYAN</name>
<organism evidence="2 3">
    <name type="scientific">Floridaenema evergladense BLCC-F167</name>
    <dbReference type="NCBI Taxonomy" id="3153639"/>
    <lineage>
        <taxon>Bacteria</taxon>
        <taxon>Bacillati</taxon>
        <taxon>Cyanobacteriota</taxon>
        <taxon>Cyanophyceae</taxon>
        <taxon>Oscillatoriophycideae</taxon>
        <taxon>Aerosakkonematales</taxon>
        <taxon>Aerosakkonemataceae</taxon>
        <taxon>Floridanema</taxon>
        <taxon>Floridanema evergladense</taxon>
    </lineage>
</organism>
<evidence type="ECO:0000313" key="2">
    <source>
        <dbReference type="EMBL" id="MFB2838224.1"/>
    </source>
</evidence>
<reference evidence="2 3" key="1">
    <citation type="submission" date="2024-09" db="EMBL/GenBank/DDBJ databases">
        <title>Floridaenema gen nov. (Aerosakkonemataceae, Aerosakkonematales ord. nov., Cyanobacteria) from benthic tropical and subtropical fresh waters, with the description of four new species.</title>
        <authorList>
            <person name="Moretto J.A."/>
            <person name="Berthold D.E."/>
            <person name="Lefler F.W."/>
            <person name="Huang I.-S."/>
            <person name="Laughinghouse H. IV."/>
        </authorList>
    </citation>
    <scope>NUCLEOTIDE SEQUENCE [LARGE SCALE GENOMIC DNA]</scope>
    <source>
        <strain evidence="2 3">BLCC-F167</strain>
    </source>
</reference>